<dbReference type="Gene3D" id="3.30.460.10">
    <property type="entry name" value="Beta Polymerase, domain 2"/>
    <property type="match status" value="1"/>
</dbReference>
<feature type="domain" description="Polymerase nucleotidyl transferase" evidence="10">
    <location>
        <begin position="13"/>
        <end position="94"/>
    </location>
</feature>
<sequence length="95" mass="11095">MNIDNLNHRLQHVKPILKEEYHVSKIGYFGSYARNEQTDDSDIDILVEFSKPVGLEFIELKHYLEGALNKKVDLVTARALKPQIRDQILQEVIYQ</sequence>
<gene>
    <name evidence="11" type="ORF">SAMN05216498_2367</name>
</gene>
<dbReference type="CDD" id="cd05403">
    <property type="entry name" value="NT_KNTase_like"/>
    <property type="match status" value="1"/>
</dbReference>
<evidence type="ECO:0000256" key="1">
    <source>
        <dbReference type="ARBA" id="ARBA00001946"/>
    </source>
</evidence>
<comment type="cofactor">
    <cofactor evidence="1">
        <name>Mg(2+)</name>
        <dbReference type="ChEBI" id="CHEBI:18420"/>
    </cofactor>
</comment>
<name>A0A1H0BSE1_9BACI</name>
<organism evidence="11 12">
    <name type="scientific">Tenuibacillus multivorans</name>
    <dbReference type="NCBI Taxonomy" id="237069"/>
    <lineage>
        <taxon>Bacteria</taxon>
        <taxon>Bacillati</taxon>
        <taxon>Bacillota</taxon>
        <taxon>Bacilli</taxon>
        <taxon>Bacillales</taxon>
        <taxon>Bacillaceae</taxon>
        <taxon>Tenuibacillus</taxon>
    </lineage>
</organism>
<keyword evidence="5" id="KW-0479">Metal-binding</keyword>
<dbReference type="SUPFAM" id="SSF81301">
    <property type="entry name" value="Nucleotidyltransferase"/>
    <property type="match status" value="1"/>
</dbReference>
<dbReference type="PANTHER" id="PTHR33571:SF14">
    <property type="entry name" value="PROTEIN ADENYLYLTRANSFERASE MJ0435-RELATED"/>
    <property type="match status" value="1"/>
</dbReference>
<accession>A0A1H0BSE1</accession>
<keyword evidence="3" id="KW-0808">Transferase</keyword>
<dbReference type="GO" id="GO:0046872">
    <property type="term" value="F:metal ion binding"/>
    <property type="evidence" value="ECO:0007669"/>
    <property type="project" value="UniProtKB-KW"/>
</dbReference>
<dbReference type="InterPro" id="IPR002934">
    <property type="entry name" value="Polymerase_NTP_transf_dom"/>
</dbReference>
<dbReference type="Proteomes" id="UP000199334">
    <property type="component" value="Unassembled WGS sequence"/>
</dbReference>
<proteinExistence type="inferred from homology"/>
<keyword evidence="7" id="KW-0067">ATP-binding</keyword>
<comment type="similarity">
    <text evidence="9">Belongs to the MntA antitoxin family.</text>
</comment>
<evidence type="ECO:0000256" key="6">
    <source>
        <dbReference type="ARBA" id="ARBA00022741"/>
    </source>
</evidence>
<evidence type="ECO:0000256" key="5">
    <source>
        <dbReference type="ARBA" id="ARBA00022723"/>
    </source>
</evidence>
<protein>
    <recommendedName>
        <fullName evidence="10">Polymerase nucleotidyl transferase domain-containing protein</fullName>
    </recommendedName>
</protein>
<evidence type="ECO:0000256" key="4">
    <source>
        <dbReference type="ARBA" id="ARBA00022695"/>
    </source>
</evidence>
<evidence type="ECO:0000313" key="12">
    <source>
        <dbReference type="Proteomes" id="UP000199334"/>
    </source>
</evidence>
<dbReference type="GO" id="GO:0005524">
    <property type="term" value="F:ATP binding"/>
    <property type="evidence" value="ECO:0007669"/>
    <property type="project" value="UniProtKB-KW"/>
</dbReference>
<dbReference type="RefSeq" id="WP_093856791.1">
    <property type="nucleotide sequence ID" value="NZ_BJVZ01000008.1"/>
</dbReference>
<keyword evidence="2" id="KW-1277">Toxin-antitoxin system</keyword>
<dbReference type="GO" id="GO:0016779">
    <property type="term" value="F:nucleotidyltransferase activity"/>
    <property type="evidence" value="ECO:0007669"/>
    <property type="project" value="UniProtKB-KW"/>
</dbReference>
<dbReference type="OrthoDB" id="9809668at2"/>
<keyword evidence="12" id="KW-1185">Reference proteome</keyword>
<evidence type="ECO:0000256" key="9">
    <source>
        <dbReference type="ARBA" id="ARBA00038276"/>
    </source>
</evidence>
<dbReference type="Pfam" id="PF01909">
    <property type="entry name" value="NTP_transf_2"/>
    <property type="match status" value="1"/>
</dbReference>
<evidence type="ECO:0000256" key="8">
    <source>
        <dbReference type="ARBA" id="ARBA00022842"/>
    </source>
</evidence>
<reference evidence="11 12" key="1">
    <citation type="submission" date="2016-10" db="EMBL/GenBank/DDBJ databases">
        <authorList>
            <person name="de Groot N.N."/>
        </authorList>
    </citation>
    <scope>NUCLEOTIDE SEQUENCE [LARGE SCALE GENOMIC DNA]</scope>
    <source>
        <strain evidence="11 12">CGMCC 1.3442</strain>
    </source>
</reference>
<keyword evidence="4" id="KW-0548">Nucleotidyltransferase</keyword>
<evidence type="ECO:0000256" key="3">
    <source>
        <dbReference type="ARBA" id="ARBA00022679"/>
    </source>
</evidence>
<dbReference type="InterPro" id="IPR043519">
    <property type="entry name" value="NT_sf"/>
</dbReference>
<evidence type="ECO:0000256" key="2">
    <source>
        <dbReference type="ARBA" id="ARBA00022649"/>
    </source>
</evidence>
<evidence type="ECO:0000256" key="7">
    <source>
        <dbReference type="ARBA" id="ARBA00022840"/>
    </source>
</evidence>
<dbReference type="EMBL" id="FNIG01000005">
    <property type="protein sequence ID" value="SDN48483.1"/>
    <property type="molecule type" value="Genomic_DNA"/>
</dbReference>
<dbReference type="PANTHER" id="PTHR33571">
    <property type="entry name" value="SSL8005 PROTEIN"/>
    <property type="match status" value="1"/>
</dbReference>
<keyword evidence="6" id="KW-0547">Nucleotide-binding</keyword>
<dbReference type="AlphaFoldDB" id="A0A1H0BSE1"/>
<keyword evidence="8" id="KW-0460">Magnesium</keyword>
<dbReference type="InterPro" id="IPR052038">
    <property type="entry name" value="Type-VII_TA_antitoxin"/>
</dbReference>
<evidence type="ECO:0000259" key="10">
    <source>
        <dbReference type="Pfam" id="PF01909"/>
    </source>
</evidence>
<evidence type="ECO:0000313" key="11">
    <source>
        <dbReference type="EMBL" id="SDN48483.1"/>
    </source>
</evidence>